<protein>
    <submittedName>
        <fullName evidence="2">Rnase H family</fullName>
    </submittedName>
</protein>
<dbReference type="RefSeq" id="WP_004750541.1">
    <property type="nucleotide sequence ID" value="NZ_AHMY02000061.1"/>
</dbReference>
<feature type="domain" description="YprB ribonuclease H-like" evidence="1">
    <location>
        <begin position="86"/>
        <end position="231"/>
    </location>
</feature>
<gene>
    <name evidence="2" type="ORF">LEP1GSC081_0827</name>
</gene>
<proteinExistence type="predicted"/>
<dbReference type="InterPro" id="IPR038720">
    <property type="entry name" value="YprB_RNase_H-like_dom"/>
</dbReference>
<dbReference type="Proteomes" id="UP000006253">
    <property type="component" value="Unassembled WGS sequence"/>
</dbReference>
<evidence type="ECO:0000313" key="2">
    <source>
        <dbReference type="EMBL" id="EKO14019.1"/>
    </source>
</evidence>
<accession>A0A0E2AYI2</accession>
<dbReference type="GeneID" id="34314351"/>
<sequence length="256" mass="30485">MLRHTFCHLPGIDSKEEKNLWEKGIYDWKDLEMYLKTEPAPIRNLILDALEFSKKELERENFFYFFHVFSPKHHWRLFPTIRKKLLYMDIETTGLGNDDRTTVIGTFDGYEYRSYIRGFNLDFFLENLSQDQIFVSYNGIAFDVPFLEKEFNVRFRNNHIDIMFFLRSLGIRGGLKGCEKTLGVHRPETAAITGIEAVNLWKQYVDYDDMDALKILEEYNREDTVNLEILFIKGYNLKIKETPFYGEVIQEPLQLR</sequence>
<dbReference type="PANTHER" id="PTHR38462:SF1">
    <property type="entry name" value="YPRB RIBONUCLEASE H-LIKE DOMAIN-CONTAINING PROTEIN"/>
    <property type="match status" value="1"/>
</dbReference>
<dbReference type="EMBL" id="AHMY02000061">
    <property type="protein sequence ID" value="EKO14019.1"/>
    <property type="molecule type" value="Genomic_DNA"/>
</dbReference>
<dbReference type="GO" id="GO:0003676">
    <property type="term" value="F:nucleic acid binding"/>
    <property type="evidence" value="ECO:0007669"/>
    <property type="project" value="InterPro"/>
</dbReference>
<dbReference type="Pfam" id="PF13482">
    <property type="entry name" value="RNase_H_2"/>
    <property type="match status" value="1"/>
</dbReference>
<dbReference type="AlphaFoldDB" id="A0A0E2AYI2"/>
<comment type="caution">
    <text evidence="2">The sequence shown here is derived from an EMBL/GenBank/DDBJ whole genome shotgun (WGS) entry which is preliminary data.</text>
</comment>
<organism evidence="2 3">
    <name type="scientific">Leptospira kirschneri str. H1</name>
    <dbReference type="NCBI Taxonomy" id="1049966"/>
    <lineage>
        <taxon>Bacteria</taxon>
        <taxon>Pseudomonadati</taxon>
        <taxon>Spirochaetota</taxon>
        <taxon>Spirochaetia</taxon>
        <taxon>Leptospirales</taxon>
        <taxon>Leptospiraceae</taxon>
        <taxon>Leptospira</taxon>
    </lineage>
</organism>
<reference evidence="2 3" key="1">
    <citation type="submission" date="2012-10" db="EMBL/GenBank/DDBJ databases">
        <authorList>
            <person name="Harkins D.M."/>
            <person name="Durkin A.S."/>
            <person name="Brinkac L.M."/>
            <person name="Selengut J.D."/>
            <person name="Sanka R."/>
            <person name="DePew J."/>
            <person name="Purushe J."/>
            <person name="Peacock S.J."/>
            <person name="Thaipadungpanit J."/>
            <person name="Wuthiekanun V.W."/>
            <person name="Day N.P."/>
            <person name="Vinetz J.M."/>
            <person name="Sutton G.G."/>
            <person name="Nelson W.C."/>
            <person name="Fouts D.E."/>
        </authorList>
    </citation>
    <scope>NUCLEOTIDE SEQUENCE [LARGE SCALE GENOMIC DNA]</scope>
    <source>
        <strain evidence="2 3">H1</strain>
    </source>
</reference>
<name>A0A0E2AYI2_9LEPT</name>
<dbReference type="PANTHER" id="PTHR38462">
    <property type="entry name" value="EXONUCLEASE-LIKE PROTEIN"/>
    <property type="match status" value="1"/>
</dbReference>
<dbReference type="InterPro" id="IPR012337">
    <property type="entry name" value="RNaseH-like_sf"/>
</dbReference>
<dbReference type="InterPro" id="IPR036397">
    <property type="entry name" value="RNaseH_sf"/>
</dbReference>
<evidence type="ECO:0000259" key="1">
    <source>
        <dbReference type="Pfam" id="PF13482"/>
    </source>
</evidence>
<dbReference type="SUPFAM" id="SSF53098">
    <property type="entry name" value="Ribonuclease H-like"/>
    <property type="match status" value="1"/>
</dbReference>
<evidence type="ECO:0000313" key="3">
    <source>
        <dbReference type="Proteomes" id="UP000006253"/>
    </source>
</evidence>
<dbReference type="Gene3D" id="3.30.420.10">
    <property type="entry name" value="Ribonuclease H-like superfamily/Ribonuclease H"/>
    <property type="match status" value="1"/>
</dbReference>